<dbReference type="InterPro" id="IPR048328">
    <property type="entry name" value="Dyp_perox_C"/>
</dbReference>
<evidence type="ECO:0000256" key="5">
    <source>
        <dbReference type="ARBA" id="ARBA00022729"/>
    </source>
</evidence>
<protein>
    <recommendedName>
        <fullName evidence="14">Dyp-type peroxidase</fullName>
    </recommendedName>
</protein>
<proteinExistence type="inferred from homology"/>
<dbReference type="InterPro" id="IPR011008">
    <property type="entry name" value="Dimeric_a/b-barrel"/>
</dbReference>
<dbReference type="Pfam" id="PF20628">
    <property type="entry name" value="Dyp_perox_C"/>
    <property type="match status" value="1"/>
</dbReference>
<dbReference type="PANTHER" id="PTHR30521:SF4">
    <property type="entry name" value="DEFERROCHELATASE"/>
    <property type="match status" value="1"/>
</dbReference>
<dbReference type="NCBIfam" id="TIGR01413">
    <property type="entry name" value="Dyp_perox_fam"/>
    <property type="match status" value="1"/>
</dbReference>
<keyword evidence="4" id="KW-0479">Metal-binding</keyword>
<reference evidence="13" key="1">
    <citation type="submission" date="2024-06" db="EMBL/GenBank/DDBJ databases">
        <title>Multi-omics analyses provide insights into the biosynthesis of the anticancer antibiotic pleurotin in Hohenbuehelia grisea.</title>
        <authorList>
            <person name="Weaver J.A."/>
            <person name="Alberti F."/>
        </authorList>
    </citation>
    <scope>NUCLEOTIDE SEQUENCE [LARGE SCALE GENOMIC DNA]</scope>
    <source>
        <strain evidence="13">T-177</strain>
    </source>
</reference>
<evidence type="ECO:0000259" key="11">
    <source>
        <dbReference type="Pfam" id="PF21105"/>
    </source>
</evidence>
<dbReference type="InterPro" id="IPR049509">
    <property type="entry name" value="DyP_N"/>
</dbReference>
<evidence type="ECO:0000256" key="9">
    <source>
        <dbReference type="SAM" id="MobiDB-lite"/>
    </source>
</evidence>
<dbReference type="InterPro" id="IPR006314">
    <property type="entry name" value="Dyp_peroxidase"/>
</dbReference>
<keyword evidence="13" id="KW-1185">Reference proteome</keyword>
<dbReference type="PANTHER" id="PTHR30521">
    <property type="entry name" value="DEFERROCHELATASE/PEROXIDASE"/>
    <property type="match status" value="1"/>
</dbReference>
<accession>A0ABR3JBW2</accession>
<keyword evidence="2" id="KW-0575">Peroxidase</keyword>
<dbReference type="Proteomes" id="UP001556367">
    <property type="component" value="Unassembled WGS sequence"/>
</dbReference>
<evidence type="ECO:0000256" key="2">
    <source>
        <dbReference type="ARBA" id="ARBA00022559"/>
    </source>
</evidence>
<dbReference type="PROSITE" id="PS51404">
    <property type="entry name" value="DYP_PEROXIDASE"/>
    <property type="match status" value="1"/>
</dbReference>
<evidence type="ECO:0000256" key="8">
    <source>
        <dbReference type="ARBA" id="ARBA00025737"/>
    </source>
</evidence>
<evidence type="ECO:0000256" key="1">
    <source>
        <dbReference type="ARBA" id="ARBA00001970"/>
    </source>
</evidence>
<feature type="region of interest" description="Disordered" evidence="9">
    <location>
        <begin position="237"/>
        <end position="260"/>
    </location>
</feature>
<feature type="domain" description="Dyp-type peroxidase C-terminal" evidence="10">
    <location>
        <begin position="144"/>
        <end position="299"/>
    </location>
</feature>
<evidence type="ECO:0008006" key="14">
    <source>
        <dbReference type="Google" id="ProtNLM"/>
    </source>
</evidence>
<organism evidence="12 13">
    <name type="scientific">Hohenbuehelia grisea</name>
    <dbReference type="NCBI Taxonomy" id="104357"/>
    <lineage>
        <taxon>Eukaryota</taxon>
        <taxon>Fungi</taxon>
        <taxon>Dikarya</taxon>
        <taxon>Basidiomycota</taxon>
        <taxon>Agaricomycotina</taxon>
        <taxon>Agaricomycetes</taxon>
        <taxon>Agaricomycetidae</taxon>
        <taxon>Agaricales</taxon>
        <taxon>Pleurotineae</taxon>
        <taxon>Pleurotaceae</taxon>
        <taxon>Hohenbuehelia</taxon>
    </lineage>
</organism>
<evidence type="ECO:0000256" key="4">
    <source>
        <dbReference type="ARBA" id="ARBA00022723"/>
    </source>
</evidence>
<comment type="caution">
    <text evidence="12">The sequence shown here is derived from an EMBL/GenBank/DDBJ whole genome shotgun (WGS) entry which is preliminary data.</text>
</comment>
<sequence>MSMSVQQLDLPEQFAPPVDEPFDMGQLRDAPSLNDIDTEKWDPVFNDPGHLVHVLITVTGDTHATVEREVAAIDVIFEVGTSQASLTEVKRIRGDVRPGDQAGHEHFGYLDGISNPPIEGVPPTPNCVPPFPRTFVLFSENDPGPVWARDGSFLVFRYLFQLVPEFDDYLLENAHPGMPKELGSKLLGAKLVGRWKSGAPIDLSPTEDNPDLALRNDFLYEGPGNERRCPLGAHIRKTYPRDDTTTPSPILRRGIPFGPEVTPEERAAKKTLHDRGLLFVCYQRSIASGFRTVQRGWANDTNFPKDQTGFDPIIGRCGAGRIRTMRGTHPDDMAKEISFPTEFVVPRGGEYFFSPSIRALGEVIALSSDPPRSSGCCFA</sequence>
<evidence type="ECO:0000313" key="12">
    <source>
        <dbReference type="EMBL" id="KAL0952967.1"/>
    </source>
</evidence>
<dbReference type="SUPFAM" id="SSF54909">
    <property type="entry name" value="Dimeric alpha+beta barrel"/>
    <property type="match status" value="1"/>
</dbReference>
<evidence type="ECO:0000256" key="7">
    <source>
        <dbReference type="ARBA" id="ARBA00023004"/>
    </source>
</evidence>
<evidence type="ECO:0000256" key="6">
    <source>
        <dbReference type="ARBA" id="ARBA00023002"/>
    </source>
</evidence>
<evidence type="ECO:0000313" key="13">
    <source>
        <dbReference type="Proteomes" id="UP001556367"/>
    </source>
</evidence>
<comment type="cofactor">
    <cofactor evidence="1">
        <name>heme b</name>
        <dbReference type="ChEBI" id="CHEBI:60344"/>
    </cofactor>
</comment>
<keyword evidence="5" id="KW-0732">Signal</keyword>
<gene>
    <name evidence="12" type="ORF">HGRIS_007178</name>
</gene>
<keyword evidence="6" id="KW-0560">Oxidoreductase</keyword>
<comment type="similarity">
    <text evidence="8">Belongs to the DyP-type peroxidase family.</text>
</comment>
<dbReference type="Pfam" id="PF21105">
    <property type="entry name" value="DyP_N"/>
    <property type="match status" value="1"/>
</dbReference>
<dbReference type="EMBL" id="JASNQZ010000010">
    <property type="protein sequence ID" value="KAL0952967.1"/>
    <property type="molecule type" value="Genomic_DNA"/>
</dbReference>
<evidence type="ECO:0000259" key="10">
    <source>
        <dbReference type="Pfam" id="PF20628"/>
    </source>
</evidence>
<feature type="domain" description="DyP dimeric alpha+beta barrel" evidence="11">
    <location>
        <begin position="10"/>
        <end position="98"/>
    </location>
</feature>
<keyword evidence="3" id="KW-0349">Heme</keyword>
<keyword evidence="7" id="KW-0408">Iron</keyword>
<evidence type="ECO:0000256" key="3">
    <source>
        <dbReference type="ARBA" id="ARBA00022617"/>
    </source>
</evidence>
<name>A0ABR3JBW2_9AGAR</name>